<dbReference type="Pfam" id="PF24768">
    <property type="entry name" value="ARM_ARMC5"/>
    <property type="match status" value="1"/>
</dbReference>
<sequence>MSLHDVLSDLIKTVNAGSFSAAFNALAEISKLCRKDTTAVSKFCDLKGIIALLGLIEKPKFSDITLSILANCCLVDKVREEVIKNNGVRSIVRILSCIEKESIRNRACRGLANIALTSRGARELHRCEATQHIAELLTSAKLKDTQLTALRALRILANIPNCRDDLVKHKVPAAVAKLLLTEPLQKSALQALTTVTQSCSVECALQVKEADGFKFLEELLSASDTTLLEGAFVLLVNLSVVEDVRPDLGAVGAVTSLVAQLNDYTLSKPSYGALFSALCRYSQESVNRIRVRETGGLSLLVDVLASKDKKDMWQCTTCAILQFRYDEPSLEKLWDLNLASTVLNHLESYIEEHKQEEHTSGDCAGQATDTFQGDGSQDATSANIKDSVGQKKSAPEVKEHKEGNAKKQESNRQDDFSDTKGTVDTDVPVNDVVKEDKLQDCDQTWHTEREEDFTDNSSTRKSEAIDFDEDDPELEANMGKMGSKVFCVHSPSYQEIQNENAAQHFEVNSTDSGYKSYQCSPNSPDYYCLPVSPRTAARSPRSPDSGVWSSCSSPRCESPVSVASPEPFRCFSPVCSDDEDQEENLPDHVKSIVLEAASLKPVRSKFIKRKKSFFSCLLSEDQEAAKAVSCRSSDGRQSPPPLPAAKRRRRSSSKNLSFCLSDPQGVLLETMLRILSVFSYLEKLNYEGIAPRLFRGLLRYMLLVAKPMHRAGQVLLRVVSNVHSFESIACAGSIVELAKLVKSSKACRVDHCKRCVPFLDFAKSLLATLISVAESGFGSGVLAHCLLTCERKAQQHCCLTIPYIVRNKLILRQLLLECTGLELLLDMLEGNKDCRALFSDAAASLQALCTSIAAPKAKRNTEASEKPDLLNTSSCFLGKFTTDVQFRMEDGSVVEGNRDRLSETNDYFRRMLSGHFQESNQSIVAFHCTRKTPLSVVVHFLHGCSFGSCPFLNAETTVQVDLDVLGLCDLLLLPELQKMTEARVKQCVKLEHVCDAYTKALELGMEDLRMAVLWYALTEKCDEERWNRCLHDLVFGPHGGQVLDDVASLVRRNSYSCVVADSAVEPCL</sequence>
<evidence type="ECO:0000256" key="1">
    <source>
        <dbReference type="SAM" id="MobiDB-lite"/>
    </source>
</evidence>
<dbReference type="GO" id="GO:0009653">
    <property type="term" value="P:anatomical structure morphogenesis"/>
    <property type="evidence" value="ECO:0007669"/>
    <property type="project" value="TreeGrafter"/>
</dbReference>
<dbReference type="EMBL" id="GEGO01006556">
    <property type="protein sequence ID" value="JAR88848.1"/>
    <property type="molecule type" value="Transcribed_RNA"/>
</dbReference>
<reference evidence="3" key="1">
    <citation type="journal article" date="2018" name="PLoS Negl. Trop. Dis.">
        <title>Sialome diversity of ticks revealed by RNAseq of single tick salivary glands.</title>
        <authorList>
            <person name="Perner J."/>
            <person name="Kropackova S."/>
            <person name="Kopacek P."/>
            <person name="Ribeiro J.M."/>
        </authorList>
    </citation>
    <scope>NUCLEOTIDE SEQUENCE</scope>
    <source>
        <strain evidence="3">Siblings of single egg batch collected in Ceske Budejovice</strain>
        <tissue evidence="3">Salivary glands</tissue>
    </source>
</reference>
<feature type="region of interest" description="Disordered" evidence="1">
    <location>
        <begin position="353"/>
        <end position="470"/>
    </location>
</feature>
<evidence type="ECO:0000259" key="2">
    <source>
        <dbReference type="PROSITE" id="PS50097"/>
    </source>
</evidence>
<feature type="domain" description="BTB" evidence="2">
    <location>
        <begin position="882"/>
        <end position="942"/>
    </location>
</feature>
<dbReference type="PANTHER" id="PTHR23312">
    <property type="entry name" value="ARMC5 ARMADILLO REPEAT-CONTAINING -RELATED"/>
    <property type="match status" value="1"/>
</dbReference>
<dbReference type="SUPFAM" id="SSF48371">
    <property type="entry name" value="ARM repeat"/>
    <property type="match status" value="1"/>
</dbReference>
<dbReference type="InterPro" id="IPR011333">
    <property type="entry name" value="SKP1/BTB/POZ_sf"/>
</dbReference>
<feature type="compositionally biased region" description="Polar residues" evidence="1">
    <location>
        <begin position="367"/>
        <end position="384"/>
    </location>
</feature>
<feature type="compositionally biased region" description="Basic and acidic residues" evidence="1">
    <location>
        <begin position="432"/>
        <end position="449"/>
    </location>
</feature>
<evidence type="ECO:0000313" key="3">
    <source>
        <dbReference type="EMBL" id="JAR88848.1"/>
    </source>
</evidence>
<dbReference type="PROSITE" id="PS50097">
    <property type="entry name" value="BTB"/>
    <property type="match status" value="1"/>
</dbReference>
<protein>
    <recommendedName>
        <fullName evidence="2">BTB domain-containing protein</fullName>
    </recommendedName>
</protein>
<dbReference type="PANTHER" id="PTHR23312:SF8">
    <property type="entry name" value="ARMADILLO REPEAT-CONTAINING PROTEIN 5"/>
    <property type="match status" value="1"/>
</dbReference>
<dbReference type="InterPro" id="IPR016024">
    <property type="entry name" value="ARM-type_fold"/>
</dbReference>
<feature type="region of interest" description="Disordered" evidence="1">
    <location>
        <begin position="534"/>
        <end position="554"/>
    </location>
</feature>
<feature type="compositionally biased region" description="Basic and acidic residues" evidence="1">
    <location>
        <begin position="393"/>
        <end position="423"/>
    </location>
</feature>
<dbReference type="Gene3D" id="1.25.10.10">
    <property type="entry name" value="Leucine-rich Repeat Variant"/>
    <property type="match status" value="1"/>
</dbReference>
<dbReference type="GO" id="GO:0005829">
    <property type="term" value="C:cytosol"/>
    <property type="evidence" value="ECO:0007669"/>
    <property type="project" value="TreeGrafter"/>
</dbReference>
<accession>A0A147BDJ6</accession>
<name>A0A147BDJ6_IXORI</name>
<dbReference type="SUPFAM" id="SSF54695">
    <property type="entry name" value="POZ domain"/>
    <property type="match status" value="1"/>
</dbReference>
<organism evidence="3">
    <name type="scientific">Ixodes ricinus</name>
    <name type="common">Common tick</name>
    <name type="synonym">Acarus ricinus</name>
    <dbReference type="NCBI Taxonomy" id="34613"/>
    <lineage>
        <taxon>Eukaryota</taxon>
        <taxon>Metazoa</taxon>
        <taxon>Ecdysozoa</taxon>
        <taxon>Arthropoda</taxon>
        <taxon>Chelicerata</taxon>
        <taxon>Arachnida</taxon>
        <taxon>Acari</taxon>
        <taxon>Parasitiformes</taxon>
        <taxon>Ixodida</taxon>
        <taxon>Ixodoidea</taxon>
        <taxon>Ixodidae</taxon>
        <taxon>Ixodinae</taxon>
        <taxon>Ixodes</taxon>
    </lineage>
</organism>
<dbReference type="Gene3D" id="3.30.710.10">
    <property type="entry name" value="Potassium Channel Kv1.1, Chain A"/>
    <property type="match status" value="1"/>
</dbReference>
<dbReference type="InterPro" id="IPR000210">
    <property type="entry name" value="BTB/POZ_dom"/>
</dbReference>
<dbReference type="InterPro" id="IPR055445">
    <property type="entry name" value="ARM_ARMC5"/>
</dbReference>
<feature type="region of interest" description="Disordered" evidence="1">
    <location>
        <begin position="628"/>
        <end position="650"/>
    </location>
</feature>
<dbReference type="SMART" id="SM00185">
    <property type="entry name" value="ARM"/>
    <property type="match status" value="5"/>
</dbReference>
<dbReference type="InterPro" id="IPR011989">
    <property type="entry name" value="ARM-like"/>
</dbReference>
<dbReference type="AlphaFoldDB" id="A0A147BDJ6"/>
<proteinExistence type="predicted"/>
<dbReference type="InterPro" id="IPR000225">
    <property type="entry name" value="Armadillo"/>
</dbReference>